<proteinExistence type="predicted"/>
<dbReference type="EMBL" id="WTVQ01000039">
    <property type="protein sequence ID" value="NMG76730.1"/>
    <property type="molecule type" value="Genomic_DNA"/>
</dbReference>
<evidence type="ECO:0000313" key="2">
    <source>
        <dbReference type="EMBL" id="NMG76730.1"/>
    </source>
</evidence>
<gene>
    <name evidence="2" type="ORF">GPA25_18385</name>
</gene>
<comment type="caution">
    <text evidence="2">The sequence shown here is derived from an EMBL/GenBank/DDBJ whole genome shotgun (WGS) entry which is preliminary data.</text>
</comment>
<name>A0ABX1QGT7_9RHOO</name>
<sequence length="162" mass="18237">MGTFSERYLDSYGEFRDAVLEALGLAHQTVSIFDPDLREWGLESVAGTNLLEALCSQSPRPDTLRILVHTTTFLEQECPRLIGVLRRFGHCASVRTTDPGARAWTQPFLVADRHYLVTRFHQELPRGKVCFATSSTNAYVITQFETMWLRGEHHASGAPLSI</sequence>
<keyword evidence="3" id="KW-1185">Reference proteome</keyword>
<evidence type="ECO:0000313" key="3">
    <source>
        <dbReference type="Proteomes" id="UP000648984"/>
    </source>
</evidence>
<reference evidence="2 3" key="1">
    <citation type="submission" date="2019-12" db="EMBL/GenBank/DDBJ databases">
        <title>Comparative genomics gives insights into the taxonomy of the Azoarcus-Aromatoleum group and reveals separate origins of nif in the plant-associated Azoarcus and non-plant-associated Aromatoleum sub-groups.</title>
        <authorList>
            <person name="Lafos M."/>
            <person name="Maluk M."/>
            <person name="Batista M."/>
            <person name="Junghare M."/>
            <person name="Carmona M."/>
            <person name="Faoro H."/>
            <person name="Cruz L.M."/>
            <person name="Battistoni F."/>
            <person name="De Souza E."/>
            <person name="Pedrosa F."/>
            <person name="Chen W.-M."/>
            <person name="Poole P.S."/>
            <person name="Dixon R.A."/>
            <person name="James E.K."/>
        </authorList>
    </citation>
    <scope>NUCLEOTIDE SEQUENCE [LARGE SCALE GENOMIC DNA]</scope>
    <source>
        <strain evidence="2 3">22Lin</strain>
    </source>
</reference>
<evidence type="ECO:0000259" key="1">
    <source>
        <dbReference type="Pfam" id="PF25559"/>
    </source>
</evidence>
<dbReference type="Pfam" id="PF25559">
    <property type="entry name" value="DUF7931"/>
    <property type="match status" value="1"/>
</dbReference>
<dbReference type="Proteomes" id="UP000648984">
    <property type="component" value="Unassembled WGS sequence"/>
</dbReference>
<dbReference type="RefSeq" id="WP_169261870.1">
    <property type="nucleotide sequence ID" value="NZ_WTVQ01000039.1"/>
</dbReference>
<feature type="domain" description="DUF7931" evidence="1">
    <location>
        <begin position="14"/>
        <end position="153"/>
    </location>
</feature>
<protein>
    <recommendedName>
        <fullName evidence="1">DUF7931 domain-containing protein</fullName>
    </recommendedName>
</protein>
<organism evidence="2 3">
    <name type="scientific">Aromatoleum diolicum</name>
    <dbReference type="NCBI Taxonomy" id="75796"/>
    <lineage>
        <taxon>Bacteria</taxon>
        <taxon>Pseudomonadati</taxon>
        <taxon>Pseudomonadota</taxon>
        <taxon>Betaproteobacteria</taxon>
        <taxon>Rhodocyclales</taxon>
        <taxon>Rhodocyclaceae</taxon>
        <taxon>Aromatoleum</taxon>
    </lineage>
</organism>
<dbReference type="InterPro" id="IPR057691">
    <property type="entry name" value="DUF7931"/>
</dbReference>
<accession>A0ABX1QGT7</accession>